<name>A0A1M4WG59_9CLOT</name>
<dbReference type="Pfam" id="PF00266">
    <property type="entry name" value="Aminotran_5"/>
    <property type="match status" value="1"/>
</dbReference>
<dbReference type="InterPro" id="IPR015421">
    <property type="entry name" value="PyrdxlP-dep_Trfase_major"/>
</dbReference>
<dbReference type="PANTHER" id="PTHR43586">
    <property type="entry name" value="CYSTEINE DESULFURASE"/>
    <property type="match status" value="1"/>
</dbReference>
<evidence type="ECO:0000313" key="8">
    <source>
        <dbReference type="Proteomes" id="UP000184423"/>
    </source>
</evidence>
<dbReference type="Gene3D" id="3.90.1150.10">
    <property type="entry name" value="Aspartate Aminotransferase, domain 1"/>
    <property type="match status" value="1"/>
</dbReference>
<dbReference type="PANTHER" id="PTHR43586:SF4">
    <property type="entry name" value="ISOPENICILLIN N EPIMERASE"/>
    <property type="match status" value="1"/>
</dbReference>
<feature type="domain" description="Aminotransferase class V" evidence="6">
    <location>
        <begin position="4"/>
        <end position="371"/>
    </location>
</feature>
<dbReference type="Proteomes" id="UP000184423">
    <property type="component" value="Unassembled WGS sequence"/>
</dbReference>
<dbReference type="RefSeq" id="WP_073248332.1">
    <property type="nucleotide sequence ID" value="NZ_FQVG01000017.1"/>
</dbReference>
<evidence type="ECO:0000256" key="5">
    <source>
        <dbReference type="ARBA" id="ARBA00050776"/>
    </source>
</evidence>
<evidence type="ECO:0000256" key="4">
    <source>
        <dbReference type="ARBA" id="ARBA00022898"/>
    </source>
</evidence>
<protein>
    <recommendedName>
        <fullName evidence="3">cysteine desulfurase</fullName>
        <ecNumber evidence="3">2.8.1.7</ecNumber>
    </recommendedName>
</protein>
<reference evidence="8" key="1">
    <citation type="submission" date="2016-11" db="EMBL/GenBank/DDBJ databases">
        <authorList>
            <person name="Varghese N."/>
            <person name="Submissions S."/>
        </authorList>
    </citation>
    <scope>NUCLEOTIDE SEQUENCE [LARGE SCALE GENOMIC DNA]</scope>
    <source>
        <strain evidence="8">DSM 10124</strain>
    </source>
</reference>
<dbReference type="PIRSF" id="PIRSF005572">
    <property type="entry name" value="NifS"/>
    <property type="match status" value="1"/>
</dbReference>
<dbReference type="Gene3D" id="3.40.640.10">
    <property type="entry name" value="Type I PLP-dependent aspartate aminotransferase-like (Major domain)"/>
    <property type="match status" value="1"/>
</dbReference>
<dbReference type="SUPFAM" id="SSF53383">
    <property type="entry name" value="PLP-dependent transferases"/>
    <property type="match status" value="1"/>
</dbReference>
<gene>
    <name evidence="7" type="ORF">SAMN02746091_01144</name>
</gene>
<comment type="similarity">
    <text evidence="2">Belongs to the class-V pyridoxal-phosphate-dependent aminotransferase family. Csd subfamily.</text>
</comment>
<dbReference type="InterPro" id="IPR016454">
    <property type="entry name" value="Cysteine_dSase"/>
</dbReference>
<comment type="catalytic activity">
    <reaction evidence="5">
        <text>(sulfur carrier)-H + L-cysteine = (sulfur carrier)-SH + L-alanine</text>
        <dbReference type="Rhea" id="RHEA:43892"/>
        <dbReference type="Rhea" id="RHEA-COMP:14737"/>
        <dbReference type="Rhea" id="RHEA-COMP:14739"/>
        <dbReference type="ChEBI" id="CHEBI:29917"/>
        <dbReference type="ChEBI" id="CHEBI:35235"/>
        <dbReference type="ChEBI" id="CHEBI:57972"/>
        <dbReference type="ChEBI" id="CHEBI:64428"/>
        <dbReference type="EC" id="2.8.1.7"/>
    </reaction>
</comment>
<organism evidence="7 8">
    <name type="scientific">Caloramator proteoclasticus DSM 10124</name>
    <dbReference type="NCBI Taxonomy" id="1121262"/>
    <lineage>
        <taxon>Bacteria</taxon>
        <taxon>Bacillati</taxon>
        <taxon>Bacillota</taxon>
        <taxon>Clostridia</taxon>
        <taxon>Eubacteriales</taxon>
        <taxon>Clostridiaceae</taxon>
        <taxon>Caloramator</taxon>
    </lineage>
</organism>
<evidence type="ECO:0000313" key="7">
    <source>
        <dbReference type="EMBL" id="SHE80281.1"/>
    </source>
</evidence>
<dbReference type="InterPro" id="IPR015424">
    <property type="entry name" value="PyrdxlP-dep_Trfase"/>
</dbReference>
<evidence type="ECO:0000256" key="2">
    <source>
        <dbReference type="ARBA" id="ARBA00010447"/>
    </source>
</evidence>
<sequence length="383" mass="42522">MKRVYLDNAATTYPKPECVSKAVCYFIENIGSNVGRGSYQNSYSAAQIVYETRELLCNLFKFNNPLSTVFTMNITQSLNMLLKGFLKPGDHILVSSMEHNAVMRPLNSLKKLGIEFTKIPCDVFGQIDYDVVEGLIKPNTKMAVISHASNVCGTMQDIEKLGSIFKKYNIHFVLDSAQTAGVFDIDFKKANLSALCFTGHKGLLGPQGIGGFIITNEFASKITPLIEGGTGSLSESEEQPEYLPDKFEAGTLCLPAIYGLNASLKYIQKETTKAIREKELYLTKLFIDGVKNIDGIKLIGYEDIKNRAPVVSLCFEDIDNSEVAFLLDRDYGIMTRVGLHCAPSAHKTLNTFPKGTVRFSFGHMNTEEEVKYTLDAIYKIMGK</sequence>
<keyword evidence="4" id="KW-0663">Pyridoxal phosphate</keyword>
<keyword evidence="8" id="KW-1185">Reference proteome</keyword>
<proteinExistence type="inferred from homology"/>
<dbReference type="EMBL" id="FQVG01000017">
    <property type="protein sequence ID" value="SHE80281.1"/>
    <property type="molecule type" value="Genomic_DNA"/>
</dbReference>
<evidence type="ECO:0000256" key="1">
    <source>
        <dbReference type="ARBA" id="ARBA00001933"/>
    </source>
</evidence>
<dbReference type="InterPro" id="IPR015422">
    <property type="entry name" value="PyrdxlP-dep_Trfase_small"/>
</dbReference>
<dbReference type="AlphaFoldDB" id="A0A1M4WG59"/>
<dbReference type="EC" id="2.8.1.7" evidence="3"/>
<evidence type="ECO:0000259" key="6">
    <source>
        <dbReference type="Pfam" id="PF00266"/>
    </source>
</evidence>
<dbReference type="GO" id="GO:0031071">
    <property type="term" value="F:cysteine desulfurase activity"/>
    <property type="evidence" value="ECO:0007669"/>
    <property type="project" value="UniProtKB-EC"/>
</dbReference>
<evidence type="ECO:0000256" key="3">
    <source>
        <dbReference type="ARBA" id="ARBA00012239"/>
    </source>
</evidence>
<dbReference type="InterPro" id="IPR010969">
    <property type="entry name" value="Cys_dSase-rel_unknwn_funct"/>
</dbReference>
<dbReference type="NCBIfam" id="TIGR01977">
    <property type="entry name" value="am_tr_V_EF2568"/>
    <property type="match status" value="1"/>
</dbReference>
<accession>A0A1M4WG59</accession>
<comment type="cofactor">
    <cofactor evidence="1">
        <name>pyridoxal 5'-phosphate</name>
        <dbReference type="ChEBI" id="CHEBI:597326"/>
    </cofactor>
</comment>
<dbReference type="InterPro" id="IPR000192">
    <property type="entry name" value="Aminotrans_V_dom"/>
</dbReference>